<organism evidence="9 10">
    <name type="scientific">Azospirillum cavernae</name>
    <dbReference type="NCBI Taxonomy" id="2320860"/>
    <lineage>
        <taxon>Bacteria</taxon>
        <taxon>Pseudomonadati</taxon>
        <taxon>Pseudomonadota</taxon>
        <taxon>Alphaproteobacteria</taxon>
        <taxon>Rhodospirillales</taxon>
        <taxon>Azospirillaceae</taxon>
        <taxon>Azospirillum</taxon>
    </lineage>
</organism>
<keyword evidence="2 7" id="KW-0813">Transport</keyword>
<gene>
    <name evidence="9" type="ORF">D3877_13665</name>
</gene>
<evidence type="ECO:0000313" key="9">
    <source>
        <dbReference type="EMBL" id="RJF81240.1"/>
    </source>
</evidence>
<dbReference type="InterPro" id="IPR035906">
    <property type="entry name" value="MetI-like_sf"/>
</dbReference>
<dbReference type="EMBL" id="QYUL01000002">
    <property type="protein sequence ID" value="RJF81240.1"/>
    <property type="molecule type" value="Genomic_DNA"/>
</dbReference>
<proteinExistence type="inferred from homology"/>
<evidence type="ECO:0000256" key="4">
    <source>
        <dbReference type="ARBA" id="ARBA00022692"/>
    </source>
</evidence>
<dbReference type="OrthoDB" id="8443696at2"/>
<comment type="similarity">
    <text evidence="7">Belongs to the binding-protein-dependent transport system permease family.</text>
</comment>
<dbReference type="PANTHER" id="PTHR30151">
    <property type="entry name" value="ALKANE SULFONATE ABC TRANSPORTER-RELATED, MEMBRANE SUBUNIT"/>
    <property type="match status" value="1"/>
</dbReference>
<dbReference type="PANTHER" id="PTHR30151:SF38">
    <property type="entry name" value="ALIPHATIC SULFONATES TRANSPORT PERMEASE PROTEIN SSUC-RELATED"/>
    <property type="match status" value="1"/>
</dbReference>
<accession>A0A418VVQ4</accession>
<dbReference type="RefSeq" id="WP_119831332.1">
    <property type="nucleotide sequence ID" value="NZ_QYUL01000002.1"/>
</dbReference>
<dbReference type="GO" id="GO:0055085">
    <property type="term" value="P:transmembrane transport"/>
    <property type="evidence" value="ECO:0007669"/>
    <property type="project" value="InterPro"/>
</dbReference>
<evidence type="ECO:0000259" key="8">
    <source>
        <dbReference type="PROSITE" id="PS50928"/>
    </source>
</evidence>
<sequence length="253" mass="27226">MRVPRALFPLLSLALLLGLWEIAALWGGGRVLPTPGAVALALAREAESGALAHHLGVTLLRVLAAFVLALSVGVALGVPMGRSPLCDRLFGPWLVFFLNLPALVVIVLAYVWFGLTEAAAVGAVAVNKIPNTIVLVRAGARTIDEGLIEMARVYRMSRLDRLRHVLLPHLAPTIAAAARSGLALIWKIVLVVELLGRGDGVGFQINLLFQTFDVAGILAYSVAFVAVILLLEYGVLQPIERRCSRWRRSHAEA</sequence>
<keyword evidence="10" id="KW-1185">Reference proteome</keyword>
<evidence type="ECO:0000313" key="10">
    <source>
        <dbReference type="Proteomes" id="UP000283458"/>
    </source>
</evidence>
<evidence type="ECO:0000256" key="5">
    <source>
        <dbReference type="ARBA" id="ARBA00022989"/>
    </source>
</evidence>
<keyword evidence="4 7" id="KW-0812">Transmembrane</keyword>
<dbReference type="AlphaFoldDB" id="A0A418VVQ4"/>
<dbReference type="CDD" id="cd06261">
    <property type="entry name" value="TM_PBP2"/>
    <property type="match status" value="1"/>
</dbReference>
<dbReference type="PROSITE" id="PS50928">
    <property type="entry name" value="ABC_TM1"/>
    <property type="match status" value="1"/>
</dbReference>
<dbReference type="SUPFAM" id="SSF161098">
    <property type="entry name" value="MetI-like"/>
    <property type="match status" value="1"/>
</dbReference>
<comment type="subcellular location">
    <subcellularLocation>
        <location evidence="1 7">Cell membrane</location>
        <topology evidence="1 7">Multi-pass membrane protein</topology>
    </subcellularLocation>
</comment>
<comment type="caution">
    <text evidence="9">The sequence shown here is derived from an EMBL/GenBank/DDBJ whole genome shotgun (WGS) entry which is preliminary data.</text>
</comment>
<name>A0A418VVQ4_9PROT</name>
<dbReference type="Pfam" id="PF00528">
    <property type="entry name" value="BPD_transp_1"/>
    <property type="match status" value="1"/>
</dbReference>
<keyword evidence="3" id="KW-1003">Cell membrane</keyword>
<feature type="transmembrane region" description="Helical" evidence="7">
    <location>
        <begin position="90"/>
        <end position="113"/>
    </location>
</feature>
<keyword evidence="6 7" id="KW-0472">Membrane</keyword>
<dbReference type="Proteomes" id="UP000283458">
    <property type="component" value="Unassembled WGS sequence"/>
</dbReference>
<evidence type="ECO:0000256" key="1">
    <source>
        <dbReference type="ARBA" id="ARBA00004651"/>
    </source>
</evidence>
<feature type="transmembrane region" description="Helical" evidence="7">
    <location>
        <begin position="217"/>
        <end position="236"/>
    </location>
</feature>
<feature type="transmembrane region" description="Helical" evidence="7">
    <location>
        <begin position="59"/>
        <end position="78"/>
    </location>
</feature>
<protein>
    <submittedName>
        <fullName evidence="9">ABC transporter permease</fullName>
    </submittedName>
</protein>
<dbReference type="InterPro" id="IPR000515">
    <property type="entry name" value="MetI-like"/>
</dbReference>
<evidence type="ECO:0000256" key="6">
    <source>
        <dbReference type="ARBA" id="ARBA00023136"/>
    </source>
</evidence>
<feature type="domain" description="ABC transmembrane type-1" evidence="8">
    <location>
        <begin position="55"/>
        <end position="235"/>
    </location>
</feature>
<evidence type="ECO:0000256" key="2">
    <source>
        <dbReference type="ARBA" id="ARBA00022448"/>
    </source>
</evidence>
<keyword evidence="5 7" id="KW-1133">Transmembrane helix</keyword>
<evidence type="ECO:0000256" key="3">
    <source>
        <dbReference type="ARBA" id="ARBA00022475"/>
    </source>
</evidence>
<dbReference type="Gene3D" id="1.10.3720.10">
    <property type="entry name" value="MetI-like"/>
    <property type="match status" value="1"/>
</dbReference>
<evidence type="ECO:0000256" key="7">
    <source>
        <dbReference type="RuleBase" id="RU363032"/>
    </source>
</evidence>
<dbReference type="GO" id="GO:0005886">
    <property type="term" value="C:plasma membrane"/>
    <property type="evidence" value="ECO:0007669"/>
    <property type="project" value="UniProtKB-SubCell"/>
</dbReference>
<reference evidence="9 10" key="1">
    <citation type="submission" date="2018-09" db="EMBL/GenBank/DDBJ databases">
        <authorList>
            <person name="Zhu H."/>
        </authorList>
    </citation>
    <scope>NUCLEOTIDE SEQUENCE [LARGE SCALE GENOMIC DNA]</scope>
    <source>
        <strain evidence="9 10">K2W22B-5</strain>
    </source>
</reference>